<name>A0ABP1A278_9BRYO</name>
<gene>
    <name evidence="1" type="ORF">CSSPJE1EN2_LOCUS26485</name>
</gene>
<comment type="caution">
    <text evidence="1">The sequence shown here is derived from an EMBL/GenBank/DDBJ whole genome shotgun (WGS) entry which is preliminary data.</text>
</comment>
<keyword evidence="2" id="KW-1185">Reference proteome</keyword>
<evidence type="ECO:0000313" key="1">
    <source>
        <dbReference type="EMBL" id="CAK9856553.1"/>
    </source>
</evidence>
<sequence>MVITRLVQRSSPVASAMVITRLVQRSSPVASAMGCGTSVLVSEFRRPEVRMDHGVQSLNFELQTSY</sequence>
<dbReference type="Proteomes" id="UP001497522">
    <property type="component" value="Unassembled WGS sequence"/>
</dbReference>
<reference evidence="1" key="1">
    <citation type="submission" date="2024-03" db="EMBL/GenBank/DDBJ databases">
        <authorList>
            <consortium name="ELIXIR-Norway"/>
            <consortium name="Elixir Norway"/>
        </authorList>
    </citation>
    <scope>NUCLEOTIDE SEQUENCE</scope>
</reference>
<accession>A0ABP1A278</accession>
<organism evidence="1 2">
    <name type="scientific">Sphagnum jensenii</name>
    <dbReference type="NCBI Taxonomy" id="128206"/>
    <lineage>
        <taxon>Eukaryota</taxon>
        <taxon>Viridiplantae</taxon>
        <taxon>Streptophyta</taxon>
        <taxon>Embryophyta</taxon>
        <taxon>Bryophyta</taxon>
        <taxon>Sphagnophytina</taxon>
        <taxon>Sphagnopsida</taxon>
        <taxon>Sphagnales</taxon>
        <taxon>Sphagnaceae</taxon>
        <taxon>Sphagnum</taxon>
    </lineage>
</organism>
<proteinExistence type="predicted"/>
<dbReference type="EMBL" id="CAXHBF010000544">
    <property type="protein sequence ID" value="CAK9856553.1"/>
    <property type="molecule type" value="Genomic_DNA"/>
</dbReference>
<evidence type="ECO:0000313" key="2">
    <source>
        <dbReference type="Proteomes" id="UP001497522"/>
    </source>
</evidence>
<protein>
    <submittedName>
        <fullName evidence="1">Uncharacterized protein</fullName>
    </submittedName>
</protein>